<reference evidence="2" key="1">
    <citation type="submission" date="2015-06" db="EMBL/GenBank/DDBJ databases">
        <authorList>
            <person name="Hoefler B.C."/>
            <person name="Straight P.D."/>
        </authorList>
    </citation>
    <scope>NUCLEOTIDE SEQUENCE</scope>
</reference>
<protein>
    <submittedName>
        <fullName evidence="2">Uncharacterized protein</fullName>
    </submittedName>
</protein>
<name>A0A0K8TZX7_BACLA</name>
<evidence type="ECO:0000256" key="1">
    <source>
        <dbReference type="SAM" id="MobiDB-lite"/>
    </source>
</evidence>
<organism evidence="2">
    <name type="scientific">Bactrocera latifrons</name>
    <name type="common">Malaysian fruit fly</name>
    <name type="synonym">Chaetodacus latifrons</name>
    <dbReference type="NCBI Taxonomy" id="174628"/>
    <lineage>
        <taxon>Eukaryota</taxon>
        <taxon>Metazoa</taxon>
        <taxon>Ecdysozoa</taxon>
        <taxon>Arthropoda</taxon>
        <taxon>Hexapoda</taxon>
        <taxon>Insecta</taxon>
        <taxon>Pterygota</taxon>
        <taxon>Neoptera</taxon>
        <taxon>Endopterygota</taxon>
        <taxon>Diptera</taxon>
        <taxon>Brachycera</taxon>
        <taxon>Muscomorpha</taxon>
        <taxon>Tephritoidea</taxon>
        <taxon>Tephritidae</taxon>
        <taxon>Bactrocera</taxon>
        <taxon>Bactrocera</taxon>
    </lineage>
</organism>
<proteinExistence type="predicted"/>
<gene>
    <name evidence="3" type="ORF">c0_g3_i1</name>
    <name evidence="2" type="ORF">c0_g3_i4</name>
</gene>
<accession>A0A0K8TZX7</accession>
<dbReference type="EMBL" id="GDHF01007143">
    <property type="protein sequence ID" value="JAI45171.1"/>
    <property type="molecule type" value="Transcribed_RNA"/>
</dbReference>
<evidence type="ECO:0000313" key="3">
    <source>
        <dbReference type="EMBL" id="JAI45171.1"/>
    </source>
</evidence>
<dbReference type="AlphaFoldDB" id="A0A0K8TZX7"/>
<feature type="region of interest" description="Disordered" evidence="1">
    <location>
        <begin position="89"/>
        <end position="115"/>
    </location>
</feature>
<dbReference type="OrthoDB" id="8037134at2759"/>
<evidence type="ECO:0000313" key="2">
    <source>
        <dbReference type="EMBL" id="JAI20044.1"/>
    </source>
</evidence>
<sequence length="563" mass="63330">MPQSIVQSGDEDVFRTLKRKRKSEGCLEYAADVTTDRNTCFTNSAFSSTPKKVVLRRRAQTPLTDVVLQEPCMEVKSISDIINGPVKKTDSTKIGGDALSQNPYEVQRKPPKKKKRESEIVEACFENPALNLELPEKQFNPYEVLRDVSAKQTNVAQANCFVNTALNLRTQDVTATRNPFEIQRCQSVATTTSSVRVENTGMEVGQVVPTDLKISLPFKPTLGCRIDFTNIPIEDLTASKMLADKLVFSPVLMLPKRSLDSTSEDSSMDIGKELDRYQLELENSINEAKMRKAVGPCTKSTLNVNVEQKITFNQKLAEIAEEDEENDYNEENVKKTKTLHECTIQSRIELTGKIQTEHVERESGMVEELKNEDVAYDSDSDEDEIDFKAPAPFVRAYQRAATTLVAGSKGSLHSNGSNDSTDHKKPLNVRNLIRKSLRKLMHPTKHDDLFKANSDENEILNIEIGGKEKQHASAYQIIRNSLRRKTTVNPSNPAQETPAAKAEISIIDSSERRMKLTAAISTNTEGERKHTLRNSLRRSTREMGQHLMKTVFHKTHEAYELSK</sequence>
<dbReference type="EMBL" id="GDHF01032270">
    <property type="protein sequence ID" value="JAI20044.1"/>
    <property type="molecule type" value="Transcribed_RNA"/>
</dbReference>